<dbReference type="PROSITE" id="PS50943">
    <property type="entry name" value="HTH_CROC1"/>
    <property type="match status" value="1"/>
</dbReference>
<dbReference type="GO" id="GO:0003677">
    <property type="term" value="F:DNA binding"/>
    <property type="evidence" value="ECO:0007669"/>
    <property type="project" value="InterPro"/>
</dbReference>
<dbReference type="SUPFAM" id="SSF47413">
    <property type="entry name" value="lambda repressor-like DNA-binding domains"/>
    <property type="match status" value="1"/>
</dbReference>
<dbReference type="InterPro" id="IPR001387">
    <property type="entry name" value="Cro/C1-type_HTH"/>
</dbReference>
<evidence type="ECO:0000313" key="3">
    <source>
        <dbReference type="EMBL" id="ABF78044.1"/>
    </source>
</evidence>
<evidence type="ECO:0000256" key="1">
    <source>
        <dbReference type="SAM" id="MobiDB-lite"/>
    </source>
</evidence>
<dbReference type="SMART" id="SM00530">
    <property type="entry name" value="HTH_XRE"/>
    <property type="match status" value="1"/>
</dbReference>
<dbReference type="AlphaFoldDB" id="A0A0H2XU75"/>
<dbReference type="HOGENOM" id="CLU_2002372_0_0_4"/>
<dbReference type="Pfam" id="PF13560">
    <property type="entry name" value="HTH_31"/>
    <property type="match status" value="1"/>
</dbReference>
<dbReference type="CDD" id="cd00093">
    <property type="entry name" value="HTH_XRE"/>
    <property type="match status" value="1"/>
</dbReference>
<proteinExistence type="predicted"/>
<dbReference type="EMBL" id="CP000379">
    <property type="protein sequence ID" value="ABF78044.1"/>
    <property type="molecule type" value="Genomic_DNA"/>
</dbReference>
<sequence length="135" mass="15010">MLVARTQISFADYLTAIRRRSGQRQKTVAHRSGMDPSYLASLETGRRNPPSSEVINRLLDAIDATEEERRQLHRLAFAHGLQSYVDHRAPPDWPQEGSEILAAVPMLSATQLRCLSSILKAVADSDAPVTTEEPM</sequence>
<reference evidence="3" key="1">
    <citation type="submission" date="2006-05" db="EMBL/GenBank/DDBJ databases">
        <title>Complete sequence of chromosome 2 of Burkholderia cenocepacia AU 1054.</title>
        <authorList>
            <consortium name="US DOE Joint Genome Institute"/>
            <person name="Copeland A."/>
            <person name="Lucas S."/>
            <person name="Lapidus A."/>
            <person name="Barry K."/>
            <person name="Detter J.C."/>
            <person name="Glavina del Rio T."/>
            <person name="Hammon N."/>
            <person name="Israni S."/>
            <person name="Dalin E."/>
            <person name="Tice H."/>
            <person name="Pitluck S."/>
            <person name="Chain P."/>
            <person name="Malfatti S."/>
            <person name="Shin M."/>
            <person name="Vergez L."/>
            <person name="Schmutz J."/>
            <person name="Larimer F."/>
            <person name="Land M."/>
            <person name="Hauser L."/>
            <person name="Kyrpides N."/>
            <person name="Lykidis A."/>
            <person name="LiPuma J.J."/>
            <person name="Konstantinidis K."/>
            <person name="Tiedje J.M."/>
            <person name="Richardson P."/>
        </authorList>
    </citation>
    <scope>NUCLEOTIDE SEQUENCE [LARGE SCALE GENOMIC DNA]</scope>
    <source>
        <strain evidence="3">AU 1054</strain>
    </source>
</reference>
<accession>A0A0H2XU75</accession>
<dbReference type="PANTHER" id="PTHR35010">
    <property type="entry name" value="BLL4672 PROTEIN-RELATED"/>
    <property type="match status" value="1"/>
</dbReference>
<name>A0A0H2XU75_BURO1</name>
<protein>
    <submittedName>
        <fullName evidence="3">Transcriptional regulator, XRE family</fullName>
    </submittedName>
</protein>
<feature type="domain" description="HTH cro/C1-type" evidence="2">
    <location>
        <begin position="25"/>
        <end position="69"/>
    </location>
</feature>
<organism evidence="3">
    <name type="scientific">Burkholderia orbicola (strain AU 1054)</name>
    <dbReference type="NCBI Taxonomy" id="331271"/>
    <lineage>
        <taxon>Bacteria</taxon>
        <taxon>Pseudomonadati</taxon>
        <taxon>Pseudomonadota</taxon>
        <taxon>Betaproteobacteria</taxon>
        <taxon>Burkholderiales</taxon>
        <taxon>Burkholderiaceae</taxon>
        <taxon>Burkholderia</taxon>
        <taxon>Burkholderia cepacia complex</taxon>
        <taxon>Burkholderia orbicola</taxon>
    </lineage>
</organism>
<dbReference type="InterPro" id="IPR010982">
    <property type="entry name" value="Lambda_DNA-bd_dom_sf"/>
</dbReference>
<feature type="region of interest" description="Disordered" evidence="1">
    <location>
        <begin position="27"/>
        <end position="50"/>
    </location>
</feature>
<gene>
    <name evidence="3" type="ordered locus">Bcen_3148</name>
</gene>
<evidence type="ECO:0000259" key="2">
    <source>
        <dbReference type="PROSITE" id="PS50943"/>
    </source>
</evidence>
<dbReference type="Gene3D" id="1.10.260.40">
    <property type="entry name" value="lambda repressor-like DNA-binding domains"/>
    <property type="match status" value="1"/>
</dbReference>